<dbReference type="KEGG" id="afg:AFULGI_00016690"/>
<sequence length="883" mass="102903">MREELWCLYILKVFQERESETPERFLRVVLSYLVGEEMELTEFRSLITKLLEKGFISQEREDIYLTPIGDSIITSLQDEISEVEREFIDDIVKEYVSLEKDKRDSFLESLKDSLKDSRFTLGKRITRIPEEELKNFITNSVILSVEKVQEKFYSTTLKCPLLKSLSKREDKFRIASKVRHQLKKGGIVENCIVIPKDEFLTVISPQPVATPSITVDNVTLEVVESKEVSSKDYIYQFLSSELIPEILKEKGFTSISNSRYIDYNNPKNEHTRIGILRIYSGFRIRIDKLSDEKYLLWIDPVFRNIFSLNDFIKYLRSSGKTDDEIRDYLKTKVKSARTLPYDSLGVISEVWVEDRDMKTEKIDGTDKSFYEFWKERHNILLEDKQPLIEIKFNDSTFKYPAQVVYIDRRVIEEEFYYVLKEIPPTALDPPERYSKTLEFVDTISGTVNKSYISFRIDAALLSMNKLVNTGYFKEVCYLSAPLLRFNKKRQKDEQVADPRAVFKFGPYSQEKEITIHSVIYPMHIPRSEIDSFIDELCSAFQRHKFGKLIFDRRSYFTISDDLKEERIKNIVGQTPKTEKNKLSIAIVILPTKLASQKFRLFFKEKFAKLREIPTQIMLEDTLNKIKQGEYGAIKNLLIQIYSKVLREGEAIWVLEKPADGREVTTYVGLGFSQKPLEGKRANSFAALCDARGLQLKWKAIGVPFEGRYITQKWFEGVLRFLEENIGEKTKRVVIFRRGDTYPSEVQIMQSSIENSGFWCNFDVNFVSVKDEIKRLYSKNEDGSVENPPSGIFIVLNDTEALCYSSLHQSLELRQGTVVPVKLKLEIGKTSPVDMMKEYYDLCYLNWSAPITISKYPFVLNIANEIAEMVKEVPDEIIFRWLPL</sequence>
<dbReference type="Proteomes" id="UP000028501">
    <property type="component" value="Chromosome"/>
</dbReference>
<dbReference type="GeneID" id="24795170"/>
<gene>
    <name evidence="2" type="ORF">AFULGI_00016690</name>
</gene>
<feature type="domain" description="Piwi" evidence="1">
    <location>
        <begin position="584"/>
        <end position="874"/>
    </location>
</feature>
<proteinExistence type="predicted"/>
<dbReference type="HOGENOM" id="CLU_326159_0_0_2"/>
<protein>
    <recommendedName>
        <fullName evidence="1">Piwi domain-containing protein</fullName>
    </recommendedName>
</protein>
<dbReference type="SMART" id="SM00950">
    <property type="entry name" value="Piwi"/>
    <property type="match status" value="1"/>
</dbReference>
<accession>A0A075WLJ3</accession>
<dbReference type="Gene3D" id="3.40.50.2300">
    <property type="match status" value="1"/>
</dbReference>
<dbReference type="InterPro" id="IPR012337">
    <property type="entry name" value="RNaseH-like_sf"/>
</dbReference>
<dbReference type="PROSITE" id="PS50822">
    <property type="entry name" value="PIWI"/>
    <property type="match status" value="1"/>
</dbReference>
<evidence type="ECO:0000313" key="2">
    <source>
        <dbReference type="EMBL" id="AIG98428.1"/>
    </source>
</evidence>
<dbReference type="SUPFAM" id="SSF53098">
    <property type="entry name" value="Ribonuclease H-like"/>
    <property type="match status" value="1"/>
</dbReference>
<dbReference type="EMBL" id="CP006577">
    <property type="protein sequence ID" value="AIG98428.1"/>
    <property type="molecule type" value="Genomic_DNA"/>
</dbReference>
<organism evidence="2 3">
    <name type="scientific">Archaeoglobus fulgidus DSM 8774</name>
    <dbReference type="NCBI Taxonomy" id="1344584"/>
    <lineage>
        <taxon>Archaea</taxon>
        <taxon>Methanobacteriati</taxon>
        <taxon>Methanobacteriota</taxon>
        <taxon>Archaeoglobi</taxon>
        <taxon>Archaeoglobales</taxon>
        <taxon>Archaeoglobaceae</taxon>
        <taxon>Archaeoglobus</taxon>
    </lineage>
</organism>
<dbReference type="InterPro" id="IPR036397">
    <property type="entry name" value="RNaseH_sf"/>
</dbReference>
<dbReference type="Gene3D" id="3.30.420.10">
    <property type="entry name" value="Ribonuclease H-like superfamily/Ribonuclease H"/>
    <property type="match status" value="1"/>
</dbReference>
<dbReference type="AlphaFoldDB" id="A0A075WLJ3"/>
<evidence type="ECO:0000313" key="3">
    <source>
        <dbReference type="Proteomes" id="UP000028501"/>
    </source>
</evidence>
<dbReference type="RefSeq" id="WP_156029546.1">
    <property type="nucleotide sequence ID" value="NZ_CP006577.1"/>
</dbReference>
<evidence type="ECO:0000259" key="1">
    <source>
        <dbReference type="PROSITE" id="PS50822"/>
    </source>
</evidence>
<dbReference type="GO" id="GO:0003676">
    <property type="term" value="F:nucleic acid binding"/>
    <property type="evidence" value="ECO:0007669"/>
    <property type="project" value="InterPro"/>
</dbReference>
<reference evidence="2 3" key="1">
    <citation type="submission" date="2013-07" db="EMBL/GenBank/DDBJ databases">
        <title>Genome of Archaeoglobus fulgidus.</title>
        <authorList>
            <person name="Fiebig A."/>
            <person name="Birkeland N.-K."/>
        </authorList>
    </citation>
    <scope>NUCLEOTIDE SEQUENCE [LARGE SCALE GENOMIC DNA]</scope>
    <source>
        <strain evidence="2 3">DSM 8774</strain>
    </source>
</reference>
<name>A0A075WLJ3_ARCFL</name>
<dbReference type="InterPro" id="IPR003165">
    <property type="entry name" value="Piwi"/>
</dbReference>
<dbReference type="Pfam" id="PF02171">
    <property type="entry name" value="Piwi"/>
    <property type="match status" value="1"/>
</dbReference>